<evidence type="ECO:0000313" key="10">
    <source>
        <dbReference type="EMBL" id="KAI1863562.1"/>
    </source>
</evidence>
<feature type="binding site" evidence="6">
    <location>
        <position position="105"/>
    </location>
    <ligand>
        <name>S-adenosyl-L-methionine</name>
        <dbReference type="ChEBI" id="CHEBI:59789"/>
    </ligand>
</feature>
<evidence type="ECO:0000256" key="1">
    <source>
        <dbReference type="ARBA" id="ARBA00022490"/>
    </source>
</evidence>
<keyword evidence="11" id="KW-1185">Reference proteome</keyword>
<dbReference type="PANTHER" id="PTHR20426">
    <property type="entry name" value="RIBOSOME BIOGENESIS PROTEIN TSR3 HOMOLOG"/>
    <property type="match status" value="1"/>
</dbReference>
<feature type="compositionally biased region" description="Acidic residues" evidence="7">
    <location>
        <begin position="238"/>
        <end position="262"/>
    </location>
</feature>
<evidence type="ECO:0000259" key="8">
    <source>
        <dbReference type="Pfam" id="PF04034"/>
    </source>
</evidence>
<feature type="compositionally biased region" description="Basic residues" evidence="7">
    <location>
        <begin position="1"/>
        <end position="24"/>
    </location>
</feature>
<evidence type="ECO:0000256" key="3">
    <source>
        <dbReference type="ARBA" id="ARBA00022552"/>
    </source>
</evidence>
<dbReference type="InterPro" id="IPR007177">
    <property type="entry name" value="Tsr3_C"/>
</dbReference>
<evidence type="ECO:0000259" key="9">
    <source>
        <dbReference type="Pfam" id="PF04068"/>
    </source>
</evidence>
<name>A0A9P9WH88_9PEZI</name>
<sequence length="406" mass="45188">MVRHKKDKFSHRGGKGHGPPRHGPRNGGDGDDEASAGRPSFKAACWDLNHCDPKRCSGKKLIKLGMMRDLHVGQRHNGVIITPNGKHTISPADRELMDQYGAAVVECSWARTQEVQWNKVGGKCERLLPYLVAANTVNYGKPWRLNCVEALAAAFYICGHPDWAEQILAPFNYGESFLQINSSILKKYAACTDEADVKKTEAEWMERLEREYTESREEEDADDLWKGGNVNRRVAMPSDDEDDDEDDSEEGGGDGSDGDESIDGIYLGKKPPSQWPKPGEGAGGDAQEKQDKDPFDISDDEDDDAEMEELRRKVLAAKPFASPEDSRQTKKKPETIDRPQPGRYRVDSDVEPDSDNGEDDDEFDNIIEAVPVTDRTGLSKLESERARAHITTRTLTSGGTSAPKRW</sequence>
<feature type="domain" description="16S/18S rRNA aminocarboxypropyltransferase Tsr3 C-terminal" evidence="8">
    <location>
        <begin position="79"/>
        <end position="205"/>
    </location>
</feature>
<feature type="binding site" evidence="6">
    <location>
        <position position="57"/>
    </location>
    <ligand>
        <name>S-adenosyl-L-methionine</name>
        <dbReference type="ChEBI" id="CHEBI:59789"/>
    </ligand>
</feature>
<feature type="binding site" evidence="6">
    <location>
        <position position="143"/>
    </location>
    <ligand>
        <name>S-adenosyl-L-methionine</name>
        <dbReference type="ChEBI" id="CHEBI:59789"/>
    </ligand>
</feature>
<dbReference type="GO" id="GO:0030490">
    <property type="term" value="P:maturation of SSU-rRNA"/>
    <property type="evidence" value="ECO:0007669"/>
    <property type="project" value="TreeGrafter"/>
</dbReference>
<feature type="domain" description="RNase L inhibitor RLI-like possible metal-binding" evidence="9">
    <location>
        <begin position="42"/>
        <end position="75"/>
    </location>
</feature>
<evidence type="ECO:0000256" key="7">
    <source>
        <dbReference type="SAM" id="MobiDB-lite"/>
    </source>
</evidence>
<protein>
    <recommendedName>
        <fullName evidence="6">18S rRNA aminocarboxypropyltransferase</fullName>
        <ecNumber evidence="6">2.5.1.157</ecNumber>
    </recommendedName>
</protein>
<comment type="catalytic activity">
    <reaction evidence="6">
        <text>N(1)-methylpseudouridine(1191) in yeast 18S rRNA + S-adenosyl-L-methionine = N(1)-methyl-N(3)-[(3S)-3-amino-3-carboxypropyl]pseudouridine(1191) in yeast 18S rRNA + S-methyl-5'-thioadenosine + H(+)</text>
        <dbReference type="Rhea" id="RHEA:63300"/>
        <dbReference type="Rhea" id="RHEA-COMP:13852"/>
        <dbReference type="Rhea" id="RHEA-COMP:16309"/>
        <dbReference type="ChEBI" id="CHEBI:15378"/>
        <dbReference type="ChEBI" id="CHEBI:17509"/>
        <dbReference type="ChEBI" id="CHEBI:59789"/>
        <dbReference type="ChEBI" id="CHEBI:74890"/>
        <dbReference type="ChEBI" id="CHEBI:146234"/>
    </reaction>
</comment>
<organism evidence="10 11">
    <name type="scientific">Neoarthrinium moseri</name>
    <dbReference type="NCBI Taxonomy" id="1658444"/>
    <lineage>
        <taxon>Eukaryota</taxon>
        <taxon>Fungi</taxon>
        <taxon>Dikarya</taxon>
        <taxon>Ascomycota</taxon>
        <taxon>Pezizomycotina</taxon>
        <taxon>Sordariomycetes</taxon>
        <taxon>Xylariomycetidae</taxon>
        <taxon>Amphisphaeriales</taxon>
        <taxon>Apiosporaceae</taxon>
        <taxon>Neoarthrinium</taxon>
    </lineage>
</organism>
<dbReference type="InterPro" id="IPR022968">
    <property type="entry name" value="Tsr3-like"/>
</dbReference>
<dbReference type="EC" id="2.5.1.157" evidence="6"/>
<keyword evidence="5 6" id="KW-0949">S-adenosyl-L-methionine</keyword>
<dbReference type="InterPro" id="IPR007209">
    <property type="entry name" value="RNaseL-inhib-like_metal-bd_dom"/>
</dbReference>
<feature type="region of interest" description="Disordered" evidence="7">
    <location>
        <begin position="211"/>
        <end position="364"/>
    </location>
</feature>
<evidence type="ECO:0000256" key="6">
    <source>
        <dbReference type="HAMAP-Rule" id="MF_03146"/>
    </source>
</evidence>
<dbReference type="GO" id="GO:0106388">
    <property type="term" value="F:rRNA small subunit aminocarboxypropyltransferase activity"/>
    <property type="evidence" value="ECO:0007669"/>
    <property type="project" value="UniProtKB-EC"/>
</dbReference>
<dbReference type="AlphaFoldDB" id="A0A9P9WH88"/>
<dbReference type="Proteomes" id="UP000829685">
    <property type="component" value="Unassembled WGS sequence"/>
</dbReference>
<gene>
    <name evidence="6" type="primary">TSR3</name>
    <name evidence="10" type="ORF">JX265_008779</name>
</gene>
<proteinExistence type="inferred from homology"/>
<dbReference type="Pfam" id="PF04068">
    <property type="entry name" value="Fer4_RLI"/>
    <property type="match status" value="1"/>
</dbReference>
<keyword evidence="6" id="KW-0539">Nucleus</keyword>
<dbReference type="NCBIfam" id="NF002621">
    <property type="entry name" value="PRK02287.1"/>
    <property type="match status" value="1"/>
</dbReference>
<reference evidence="10" key="1">
    <citation type="submission" date="2021-03" db="EMBL/GenBank/DDBJ databases">
        <title>Revisited historic fungal species revealed as producer of novel bioactive compounds through whole genome sequencing and comparative genomics.</title>
        <authorList>
            <person name="Vignolle G.A."/>
            <person name="Hochenegger N."/>
            <person name="Mach R.L."/>
            <person name="Mach-Aigner A.R."/>
            <person name="Javad Rahimi M."/>
            <person name="Salim K.A."/>
            <person name="Chan C.M."/>
            <person name="Lim L.B.L."/>
            <person name="Cai F."/>
            <person name="Druzhinina I.S."/>
            <person name="U'Ren J.M."/>
            <person name="Derntl C."/>
        </authorList>
    </citation>
    <scope>NUCLEOTIDE SEQUENCE</scope>
    <source>
        <strain evidence="10">TUCIM 5799</strain>
    </source>
</reference>
<feature type="compositionally biased region" description="Basic and acidic residues" evidence="7">
    <location>
        <begin position="286"/>
        <end position="295"/>
    </location>
</feature>
<comment type="catalytic activity">
    <reaction evidence="6">
        <text>an N(1)-methylpseudouridine in rRNA + S-adenosyl-L-methionine = N(1)-methyl-N(3)-[(3S)-3-amino-3-carboxypropyl]pseudouridine in rRNA + S-methyl-5'-thioadenosine + H(+)</text>
        <dbReference type="Rhea" id="RHEA:63296"/>
        <dbReference type="Rhea" id="RHEA-COMP:11634"/>
        <dbReference type="Rhea" id="RHEA-COMP:16310"/>
        <dbReference type="ChEBI" id="CHEBI:15378"/>
        <dbReference type="ChEBI" id="CHEBI:17509"/>
        <dbReference type="ChEBI" id="CHEBI:59789"/>
        <dbReference type="ChEBI" id="CHEBI:74890"/>
        <dbReference type="ChEBI" id="CHEBI:146234"/>
        <dbReference type="EC" id="2.5.1.157"/>
    </reaction>
</comment>
<dbReference type="GO" id="GO:0005634">
    <property type="term" value="C:nucleus"/>
    <property type="evidence" value="ECO:0007669"/>
    <property type="project" value="UniProtKB-SubCell"/>
</dbReference>
<evidence type="ECO:0000256" key="5">
    <source>
        <dbReference type="ARBA" id="ARBA00022691"/>
    </source>
</evidence>
<feature type="binding site" evidence="6">
    <location>
        <position position="128"/>
    </location>
    <ligand>
        <name>S-adenosyl-L-methionine</name>
        <dbReference type="ChEBI" id="CHEBI:59789"/>
    </ligand>
</feature>
<dbReference type="EMBL" id="JAFIMR010000025">
    <property type="protein sequence ID" value="KAI1863562.1"/>
    <property type="molecule type" value="Genomic_DNA"/>
</dbReference>
<dbReference type="GO" id="GO:0000455">
    <property type="term" value="P:enzyme-directed rRNA pseudouridine synthesis"/>
    <property type="evidence" value="ECO:0007669"/>
    <property type="project" value="UniProtKB-UniRule"/>
</dbReference>
<keyword evidence="1 6" id="KW-0963">Cytoplasm</keyword>
<comment type="subcellular location">
    <subcellularLocation>
        <location evidence="6">Cytoplasm</location>
    </subcellularLocation>
    <subcellularLocation>
        <location evidence="6">Nucleus</location>
    </subcellularLocation>
</comment>
<comment type="caution">
    <text evidence="10">The sequence shown here is derived from an EMBL/GenBank/DDBJ whole genome shotgun (WGS) entry which is preliminary data.</text>
</comment>
<evidence type="ECO:0000256" key="2">
    <source>
        <dbReference type="ARBA" id="ARBA00022517"/>
    </source>
</evidence>
<comment type="function">
    <text evidence="6">Aminocarboxypropyltransferase that catalyzes the aminocarboxypropyl transfer on pseudouridine at position 1191 (Psi1191) in 18S rRNA. It constitutes the last step in biosynthesis of the hypermodified N1-methyl-N3-(3-amino-3-carboxypropyl) pseudouridine (m1acp3-Psi) conserved in eukaryotic 18S rRNA.</text>
</comment>
<accession>A0A9P9WH88</accession>
<dbReference type="GO" id="GO:1904047">
    <property type="term" value="F:S-adenosyl-L-methionine binding"/>
    <property type="evidence" value="ECO:0007669"/>
    <property type="project" value="UniProtKB-UniRule"/>
</dbReference>
<feature type="compositionally biased region" description="Acidic residues" evidence="7">
    <location>
        <begin position="349"/>
        <end position="364"/>
    </location>
</feature>
<dbReference type="OrthoDB" id="10262062at2759"/>
<feature type="compositionally biased region" description="Acidic residues" evidence="7">
    <location>
        <begin position="296"/>
        <end position="307"/>
    </location>
</feature>
<evidence type="ECO:0000313" key="11">
    <source>
        <dbReference type="Proteomes" id="UP000829685"/>
    </source>
</evidence>
<dbReference type="Pfam" id="PF04034">
    <property type="entry name" value="Ribo_biogen_C"/>
    <property type="match status" value="1"/>
</dbReference>
<keyword evidence="2 6" id="KW-0690">Ribosome biogenesis</keyword>
<keyword evidence="3 6" id="KW-0698">rRNA processing</keyword>
<dbReference type="HAMAP" id="MF_01116">
    <property type="entry name" value="TSR3"/>
    <property type="match status" value="1"/>
</dbReference>
<dbReference type="GO" id="GO:0005737">
    <property type="term" value="C:cytoplasm"/>
    <property type="evidence" value="ECO:0007669"/>
    <property type="project" value="UniProtKB-SubCell"/>
</dbReference>
<comment type="similarity">
    <text evidence="6">Belongs to the TDD superfamily. TSR3 family.</text>
</comment>
<evidence type="ECO:0000256" key="4">
    <source>
        <dbReference type="ARBA" id="ARBA00022679"/>
    </source>
</evidence>
<feature type="compositionally biased region" description="Basic and acidic residues" evidence="7">
    <location>
        <begin position="324"/>
        <end position="337"/>
    </location>
</feature>
<keyword evidence="4 6" id="KW-0808">Transferase</keyword>
<dbReference type="PANTHER" id="PTHR20426:SF0">
    <property type="entry name" value="18S RRNA AMINOCARBOXYPROPYLTRANSFERASE"/>
    <property type="match status" value="1"/>
</dbReference>
<feature type="region of interest" description="Disordered" evidence="7">
    <location>
        <begin position="1"/>
        <end position="36"/>
    </location>
</feature>